<dbReference type="Proteomes" id="UP000481861">
    <property type="component" value="Unassembled WGS sequence"/>
</dbReference>
<evidence type="ECO:0000313" key="2">
    <source>
        <dbReference type="Proteomes" id="UP000481861"/>
    </source>
</evidence>
<dbReference type="InterPro" id="IPR029032">
    <property type="entry name" value="AhpD-like"/>
</dbReference>
<dbReference type="InterPro" id="IPR052999">
    <property type="entry name" value="PTS1_Protein"/>
</dbReference>
<dbReference type="PANTHER" id="PTHR28180:SF5">
    <property type="entry name" value="DNA POLYMERASE ALPHA SUBUNIT B"/>
    <property type="match status" value="1"/>
</dbReference>
<keyword evidence="2" id="KW-1185">Reference proteome</keyword>
<dbReference type="PANTHER" id="PTHR28180">
    <property type="entry name" value="CONSERVED MITOCHONDRIAL PROTEIN-RELATED"/>
    <property type="match status" value="1"/>
</dbReference>
<dbReference type="SUPFAM" id="SSF69118">
    <property type="entry name" value="AhpD-like"/>
    <property type="match status" value="1"/>
</dbReference>
<name>A0A7C8MV22_9PLEO</name>
<protein>
    <recommendedName>
        <fullName evidence="3">AhpD-like protein</fullName>
    </recommendedName>
</protein>
<sequence>MAGYGPTYPASQLDWFGKVFRDRYKPVRIRRQQDIYYPPDPTDEQALALFATLEQTFPSNTLGTDKWYILTPSFAPLLYTSLLTRPEYSSPEQRQALMRRIRETLMKLVPIVGVCKPLDAIFEIAAVTAPQDRDYSFSREGWQCDDANRQRGMAWLSRLYQHNLDTIDDVLASQKDFEWLSKNITYGLYLSDHSILNDVETELAVLGGIMIQNLPRETAWHLRGTRRIGVSAGDVETVQQCIELVAEFRGLRLHKVPRVADIEHEV</sequence>
<accession>A0A7C8MV22</accession>
<gene>
    <name evidence="1" type="ORF">BDV95DRAFT_626174</name>
</gene>
<proteinExistence type="predicted"/>
<comment type="caution">
    <text evidence="1">The sequence shown here is derived from an EMBL/GenBank/DDBJ whole genome shotgun (WGS) entry which is preliminary data.</text>
</comment>
<dbReference type="EMBL" id="JAADJZ010000004">
    <property type="protein sequence ID" value="KAF2875705.1"/>
    <property type="molecule type" value="Genomic_DNA"/>
</dbReference>
<evidence type="ECO:0000313" key="1">
    <source>
        <dbReference type="EMBL" id="KAF2875705.1"/>
    </source>
</evidence>
<organism evidence="1 2">
    <name type="scientific">Massariosphaeria phaeospora</name>
    <dbReference type="NCBI Taxonomy" id="100035"/>
    <lineage>
        <taxon>Eukaryota</taxon>
        <taxon>Fungi</taxon>
        <taxon>Dikarya</taxon>
        <taxon>Ascomycota</taxon>
        <taxon>Pezizomycotina</taxon>
        <taxon>Dothideomycetes</taxon>
        <taxon>Pleosporomycetidae</taxon>
        <taxon>Pleosporales</taxon>
        <taxon>Pleosporales incertae sedis</taxon>
        <taxon>Massariosphaeria</taxon>
    </lineage>
</organism>
<dbReference type="OrthoDB" id="5537330at2759"/>
<dbReference type="Gene3D" id="1.20.1290.10">
    <property type="entry name" value="AhpD-like"/>
    <property type="match status" value="1"/>
</dbReference>
<evidence type="ECO:0008006" key="3">
    <source>
        <dbReference type="Google" id="ProtNLM"/>
    </source>
</evidence>
<dbReference type="AlphaFoldDB" id="A0A7C8MV22"/>
<reference evidence="1 2" key="1">
    <citation type="submission" date="2020-01" db="EMBL/GenBank/DDBJ databases">
        <authorList>
            <consortium name="DOE Joint Genome Institute"/>
            <person name="Haridas S."/>
            <person name="Albert R."/>
            <person name="Binder M."/>
            <person name="Bloem J."/>
            <person name="Labutti K."/>
            <person name="Salamov A."/>
            <person name="Andreopoulos B."/>
            <person name="Baker S.E."/>
            <person name="Barry K."/>
            <person name="Bills G."/>
            <person name="Bluhm B.H."/>
            <person name="Cannon C."/>
            <person name="Castanera R."/>
            <person name="Culley D.E."/>
            <person name="Daum C."/>
            <person name="Ezra D."/>
            <person name="Gonzalez J.B."/>
            <person name="Henrissat B."/>
            <person name="Kuo A."/>
            <person name="Liang C."/>
            <person name="Lipzen A."/>
            <person name="Lutzoni F."/>
            <person name="Magnuson J."/>
            <person name="Mondo S."/>
            <person name="Nolan M."/>
            <person name="Ohm R."/>
            <person name="Pangilinan J."/>
            <person name="Park H.-J.H."/>
            <person name="Ramirez L."/>
            <person name="Alfaro M."/>
            <person name="Sun H."/>
            <person name="Tritt A."/>
            <person name="Yoshinaga Y."/>
            <person name="Zwiers L.-H.L."/>
            <person name="Turgeon B.G."/>
            <person name="Goodwin S.B."/>
            <person name="Spatafora J.W."/>
            <person name="Crous P.W."/>
            <person name="Grigoriev I.V."/>
        </authorList>
    </citation>
    <scope>NUCLEOTIDE SEQUENCE [LARGE SCALE GENOMIC DNA]</scope>
    <source>
        <strain evidence="1 2">CBS 611.86</strain>
    </source>
</reference>